<dbReference type="RefSeq" id="WP_076346090.1">
    <property type="nucleotide sequence ID" value="NZ_CP019082.1"/>
</dbReference>
<keyword evidence="3" id="KW-0949">S-adenosyl-L-methionine</keyword>
<evidence type="ECO:0000259" key="4">
    <source>
        <dbReference type="Pfam" id="PF08241"/>
    </source>
</evidence>
<evidence type="ECO:0000256" key="3">
    <source>
        <dbReference type="ARBA" id="ARBA00022691"/>
    </source>
</evidence>
<evidence type="ECO:0000313" key="6">
    <source>
        <dbReference type="Proteomes" id="UP000186309"/>
    </source>
</evidence>
<reference evidence="6" key="1">
    <citation type="submission" date="2016-12" db="EMBL/GenBank/DDBJ databases">
        <title>Comparative genomics of four Isosphaeraceae planctomycetes: a common pool of plasmids and glycoside hydrolase genes.</title>
        <authorList>
            <person name="Ivanova A."/>
        </authorList>
    </citation>
    <scope>NUCLEOTIDE SEQUENCE [LARGE SCALE GENOMIC DNA]</scope>
    <source>
        <strain evidence="6">PX4</strain>
    </source>
</reference>
<dbReference type="InterPro" id="IPR013216">
    <property type="entry name" value="Methyltransf_11"/>
</dbReference>
<dbReference type="OrthoDB" id="2577067at2"/>
<dbReference type="CDD" id="cd02440">
    <property type="entry name" value="AdoMet_MTases"/>
    <property type="match status" value="1"/>
</dbReference>
<dbReference type="KEGG" id="pbor:BSF38_02539"/>
<dbReference type="InterPro" id="IPR029063">
    <property type="entry name" value="SAM-dependent_MTases_sf"/>
</dbReference>
<dbReference type="Pfam" id="PF08241">
    <property type="entry name" value="Methyltransf_11"/>
    <property type="match status" value="1"/>
</dbReference>
<dbReference type="Gene3D" id="3.40.50.150">
    <property type="entry name" value="Vaccinia Virus protein VP39"/>
    <property type="match status" value="1"/>
</dbReference>
<evidence type="ECO:0000313" key="5">
    <source>
        <dbReference type="EMBL" id="APW61036.1"/>
    </source>
</evidence>
<dbReference type="SUPFAM" id="SSF53335">
    <property type="entry name" value="S-adenosyl-L-methionine-dependent methyltransferases"/>
    <property type="match status" value="1"/>
</dbReference>
<protein>
    <submittedName>
        <fullName evidence="5">Putative S-adenosylmethionine-dependent methyltransferase</fullName>
        <ecNumber evidence="5">2.1.1.-</ecNumber>
    </submittedName>
</protein>
<keyword evidence="6" id="KW-1185">Reference proteome</keyword>
<gene>
    <name evidence="5" type="ORF">BSF38_02539</name>
</gene>
<dbReference type="GO" id="GO:0008757">
    <property type="term" value="F:S-adenosylmethionine-dependent methyltransferase activity"/>
    <property type="evidence" value="ECO:0007669"/>
    <property type="project" value="InterPro"/>
</dbReference>
<sequence>MKIEEERCDLKGFSPAWVRHQHIERYRWASRYVAGLRVVDAACGTGYGSAMLVRAGAGRIDGFDISAEAVAQASHVCKSPSARFAVASALQLPAADATYDVYISFETIEHVDDDEGFLAEAVRVLRPGGLLLLSTPNRQVLDPGTSIHDRPFNRYHVREYIREELEAKLRSRFASVEWYGQRPFADGYVQWLNHMGRRWPSLAVKVHQARKCAGLLWESPDRHVPTPGPRGAAEILIAACRT</sequence>
<dbReference type="GO" id="GO:0032259">
    <property type="term" value="P:methylation"/>
    <property type="evidence" value="ECO:0007669"/>
    <property type="project" value="UniProtKB-KW"/>
</dbReference>
<dbReference type="PANTHER" id="PTHR43464">
    <property type="entry name" value="METHYLTRANSFERASE"/>
    <property type="match status" value="1"/>
</dbReference>
<dbReference type="AlphaFoldDB" id="A0A1U7CQ56"/>
<keyword evidence="2 5" id="KW-0808">Transferase</keyword>
<proteinExistence type="predicted"/>
<keyword evidence="1 5" id="KW-0489">Methyltransferase</keyword>
<name>A0A1U7CQ56_9BACT</name>
<evidence type="ECO:0000256" key="2">
    <source>
        <dbReference type="ARBA" id="ARBA00022679"/>
    </source>
</evidence>
<dbReference type="EC" id="2.1.1.-" evidence="5"/>
<dbReference type="PANTHER" id="PTHR43464:SF19">
    <property type="entry name" value="UBIQUINONE BIOSYNTHESIS O-METHYLTRANSFERASE, MITOCHONDRIAL"/>
    <property type="match status" value="1"/>
</dbReference>
<accession>A0A1U7CQ56</accession>
<evidence type="ECO:0000256" key="1">
    <source>
        <dbReference type="ARBA" id="ARBA00022603"/>
    </source>
</evidence>
<dbReference type="EMBL" id="CP019082">
    <property type="protein sequence ID" value="APW61036.1"/>
    <property type="molecule type" value="Genomic_DNA"/>
</dbReference>
<dbReference type="STRING" id="1387353.BSF38_02539"/>
<feature type="domain" description="Methyltransferase type 11" evidence="4">
    <location>
        <begin position="39"/>
        <end position="132"/>
    </location>
</feature>
<organism evidence="5 6">
    <name type="scientific">Paludisphaera borealis</name>
    <dbReference type="NCBI Taxonomy" id="1387353"/>
    <lineage>
        <taxon>Bacteria</taxon>
        <taxon>Pseudomonadati</taxon>
        <taxon>Planctomycetota</taxon>
        <taxon>Planctomycetia</taxon>
        <taxon>Isosphaerales</taxon>
        <taxon>Isosphaeraceae</taxon>
        <taxon>Paludisphaera</taxon>
    </lineage>
</organism>
<dbReference type="Proteomes" id="UP000186309">
    <property type="component" value="Chromosome"/>
</dbReference>